<feature type="transmembrane region" description="Helical" evidence="1">
    <location>
        <begin position="35"/>
        <end position="55"/>
    </location>
</feature>
<organism evidence="2 3">
    <name type="scientific">Streptomyces finlayi</name>
    <dbReference type="NCBI Taxonomy" id="67296"/>
    <lineage>
        <taxon>Bacteria</taxon>
        <taxon>Bacillati</taxon>
        <taxon>Actinomycetota</taxon>
        <taxon>Actinomycetes</taxon>
        <taxon>Kitasatosporales</taxon>
        <taxon>Streptomycetaceae</taxon>
        <taxon>Streptomyces</taxon>
    </lineage>
</organism>
<reference evidence="2" key="1">
    <citation type="journal article" date="2014" name="Int. J. Syst. Evol. Microbiol.">
        <title>Complete genome sequence of Corynebacterium casei LMG S-19264T (=DSM 44701T), isolated from a smear-ripened cheese.</title>
        <authorList>
            <consortium name="US DOE Joint Genome Institute (JGI-PGF)"/>
            <person name="Walter F."/>
            <person name="Albersmeier A."/>
            <person name="Kalinowski J."/>
            <person name="Ruckert C."/>
        </authorList>
    </citation>
    <scope>NUCLEOTIDE SEQUENCE</scope>
    <source>
        <strain evidence="2">JCM 4637</strain>
    </source>
</reference>
<feature type="transmembrane region" description="Helical" evidence="1">
    <location>
        <begin position="7"/>
        <end position="29"/>
    </location>
</feature>
<accession>A0A919CB67</accession>
<dbReference type="RefSeq" id="WP_189824321.1">
    <property type="nucleotide sequence ID" value="NZ_BMVC01000007.1"/>
</dbReference>
<keyword evidence="1" id="KW-1133">Transmembrane helix</keyword>
<reference evidence="2" key="2">
    <citation type="submission" date="2020-09" db="EMBL/GenBank/DDBJ databases">
        <authorList>
            <person name="Sun Q."/>
            <person name="Ohkuma M."/>
        </authorList>
    </citation>
    <scope>NUCLEOTIDE SEQUENCE</scope>
    <source>
        <strain evidence="2">JCM 4637</strain>
    </source>
</reference>
<sequence length="61" mass="6409">MNPNLKIFITIFCYISGVMGVVTAVLNASQQPTKTTAAIIAGALGVAFLFAGIALSRRPRL</sequence>
<gene>
    <name evidence="2" type="ORF">GCM10010334_40870</name>
</gene>
<proteinExistence type="predicted"/>
<dbReference type="Proteomes" id="UP000638353">
    <property type="component" value="Unassembled WGS sequence"/>
</dbReference>
<evidence type="ECO:0000313" key="3">
    <source>
        <dbReference type="Proteomes" id="UP000638353"/>
    </source>
</evidence>
<keyword evidence="1" id="KW-0472">Membrane</keyword>
<dbReference type="EMBL" id="BMVC01000007">
    <property type="protein sequence ID" value="GHC98392.1"/>
    <property type="molecule type" value="Genomic_DNA"/>
</dbReference>
<evidence type="ECO:0000313" key="2">
    <source>
        <dbReference type="EMBL" id="GHC98392.1"/>
    </source>
</evidence>
<dbReference type="AlphaFoldDB" id="A0A919CB67"/>
<comment type="caution">
    <text evidence="2">The sequence shown here is derived from an EMBL/GenBank/DDBJ whole genome shotgun (WGS) entry which is preliminary data.</text>
</comment>
<protein>
    <submittedName>
        <fullName evidence="2">Uncharacterized protein</fullName>
    </submittedName>
</protein>
<evidence type="ECO:0000256" key="1">
    <source>
        <dbReference type="SAM" id="Phobius"/>
    </source>
</evidence>
<name>A0A919CB67_9ACTN</name>
<keyword evidence="1" id="KW-0812">Transmembrane</keyword>